<gene>
    <name evidence="2" type="ORF">VNO80_06885</name>
</gene>
<feature type="signal peptide" evidence="1">
    <location>
        <begin position="1"/>
        <end position="23"/>
    </location>
</feature>
<evidence type="ECO:0000313" key="2">
    <source>
        <dbReference type="EMBL" id="KAK7373476.1"/>
    </source>
</evidence>
<reference evidence="2 3" key="1">
    <citation type="submission" date="2024-01" db="EMBL/GenBank/DDBJ databases">
        <title>The genomes of 5 underutilized Papilionoideae crops provide insights into root nodulation and disease resistanc.</title>
        <authorList>
            <person name="Jiang F."/>
        </authorList>
    </citation>
    <scope>NUCLEOTIDE SEQUENCE [LARGE SCALE GENOMIC DNA]</scope>
    <source>
        <strain evidence="2">JINMINGXINNONG_FW02</strain>
        <tissue evidence="2">Leaves</tissue>
    </source>
</reference>
<name>A0AAN9RHZ9_PHACN</name>
<organism evidence="2 3">
    <name type="scientific">Phaseolus coccineus</name>
    <name type="common">Scarlet runner bean</name>
    <name type="synonym">Phaseolus multiflorus</name>
    <dbReference type="NCBI Taxonomy" id="3886"/>
    <lineage>
        <taxon>Eukaryota</taxon>
        <taxon>Viridiplantae</taxon>
        <taxon>Streptophyta</taxon>
        <taxon>Embryophyta</taxon>
        <taxon>Tracheophyta</taxon>
        <taxon>Spermatophyta</taxon>
        <taxon>Magnoliopsida</taxon>
        <taxon>eudicotyledons</taxon>
        <taxon>Gunneridae</taxon>
        <taxon>Pentapetalae</taxon>
        <taxon>rosids</taxon>
        <taxon>fabids</taxon>
        <taxon>Fabales</taxon>
        <taxon>Fabaceae</taxon>
        <taxon>Papilionoideae</taxon>
        <taxon>50 kb inversion clade</taxon>
        <taxon>NPAAA clade</taxon>
        <taxon>indigoferoid/millettioid clade</taxon>
        <taxon>Phaseoleae</taxon>
        <taxon>Phaseolus</taxon>
    </lineage>
</organism>
<dbReference type="Proteomes" id="UP001374584">
    <property type="component" value="Unassembled WGS sequence"/>
</dbReference>
<keyword evidence="1" id="KW-0732">Signal</keyword>
<proteinExistence type="predicted"/>
<accession>A0AAN9RHZ9</accession>
<dbReference type="AlphaFoldDB" id="A0AAN9RHZ9"/>
<dbReference type="EMBL" id="JAYMYR010000003">
    <property type="protein sequence ID" value="KAK7373476.1"/>
    <property type="molecule type" value="Genomic_DNA"/>
</dbReference>
<keyword evidence="3" id="KW-1185">Reference proteome</keyword>
<feature type="chain" id="PRO_5043031552" evidence="1">
    <location>
        <begin position="24"/>
        <end position="69"/>
    </location>
</feature>
<evidence type="ECO:0000313" key="3">
    <source>
        <dbReference type="Proteomes" id="UP001374584"/>
    </source>
</evidence>
<evidence type="ECO:0000256" key="1">
    <source>
        <dbReference type="SAM" id="SignalP"/>
    </source>
</evidence>
<comment type="caution">
    <text evidence="2">The sequence shown here is derived from an EMBL/GenBank/DDBJ whole genome shotgun (WGS) entry which is preliminary data.</text>
</comment>
<protein>
    <submittedName>
        <fullName evidence="2">Uncharacterized protein</fullName>
    </submittedName>
</protein>
<sequence>MKAILIAFLLFASLFMLPTSTLGRELKGVSSGTGDPNSPAIKCDPAYRRCIPPAKPPPPPPCSIFVRNC</sequence>